<evidence type="ECO:0008006" key="3">
    <source>
        <dbReference type="Google" id="ProtNLM"/>
    </source>
</evidence>
<proteinExistence type="predicted"/>
<organism evidence="1 2">
    <name type="scientific">Marinobacter manganoxydans MnI7-9</name>
    <dbReference type="NCBI Taxonomy" id="1094979"/>
    <lineage>
        <taxon>Bacteria</taxon>
        <taxon>Pseudomonadati</taxon>
        <taxon>Pseudomonadota</taxon>
        <taxon>Gammaproteobacteria</taxon>
        <taxon>Pseudomonadales</taxon>
        <taxon>Marinobacteraceae</taxon>
        <taxon>Marinobacter</taxon>
    </lineage>
</organism>
<dbReference type="AlphaFoldDB" id="G6YV04"/>
<sequence>MPATKSFTAKDVCSALGGISRSRLHTWAQLPPFCDRPTRERSARRFTKADLITFAVLQTLEDTLGMRRREVQRISAAIHRYVSAPHQVPGEELIFIPQGNLDEEEAFRLFRGQNPTSLGWVVDMSKERERIDLYLGLESSQRELPLITNIASGQQR</sequence>
<evidence type="ECO:0000313" key="2">
    <source>
        <dbReference type="Proteomes" id="UP000003208"/>
    </source>
</evidence>
<dbReference type="EMBL" id="AGTR01000054">
    <property type="protein sequence ID" value="EHJ03938.1"/>
    <property type="molecule type" value="Genomic_DNA"/>
</dbReference>
<dbReference type="Proteomes" id="UP000003208">
    <property type="component" value="Unassembled WGS sequence"/>
</dbReference>
<evidence type="ECO:0000313" key="1">
    <source>
        <dbReference type="EMBL" id="EHJ03938.1"/>
    </source>
</evidence>
<gene>
    <name evidence="1" type="ORF">KYE_13495</name>
</gene>
<accession>G6YV04</accession>
<protein>
    <recommendedName>
        <fullName evidence="3">MerR family transcriptional regulator</fullName>
    </recommendedName>
</protein>
<keyword evidence="2" id="KW-1185">Reference proteome</keyword>
<name>G6YV04_9GAMM</name>
<reference evidence="1 2" key="1">
    <citation type="journal article" date="2012" name="J. Bacteriol.">
        <title>Genome sequence of deep-sea manganese-oxidizing bacterium Marinobacter manganoxydans MnI7-9.</title>
        <authorList>
            <person name="Wang H."/>
            <person name="Li H."/>
            <person name="Shao Z."/>
            <person name="Liao S."/>
            <person name="Johnstone L."/>
            <person name="Rensing C."/>
            <person name="Wang G."/>
        </authorList>
    </citation>
    <scope>NUCLEOTIDE SEQUENCE [LARGE SCALE GENOMIC DNA]</scope>
    <source>
        <strain evidence="1 2">MnI7-9</strain>
    </source>
</reference>